<evidence type="ECO:0000313" key="2">
    <source>
        <dbReference type="EMBL" id="TPH17203.1"/>
    </source>
</evidence>
<dbReference type="Proteomes" id="UP000315303">
    <property type="component" value="Unassembled WGS sequence"/>
</dbReference>
<feature type="signal peptide" evidence="1">
    <location>
        <begin position="1"/>
        <end position="31"/>
    </location>
</feature>
<feature type="chain" id="PRO_5021395025" evidence="1">
    <location>
        <begin position="32"/>
        <end position="283"/>
    </location>
</feature>
<organism evidence="2 3">
    <name type="scientific">Litorilituus lipolyticus</name>
    <dbReference type="NCBI Taxonomy" id="2491017"/>
    <lineage>
        <taxon>Bacteria</taxon>
        <taxon>Pseudomonadati</taxon>
        <taxon>Pseudomonadota</taxon>
        <taxon>Gammaproteobacteria</taxon>
        <taxon>Alteromonadales</taxon>
        <taxon>Colwelliaceae</taxon>
        <taxon>Litorilituus</taxon>
    </lineage>
</organism>
<keyword evidence="1" id="KW-0732">Signal</keyword>
<evidence type="ECO:0000313" key="3">
    <source>
        <dbReference type="Proteomes" id="UP000315303"/>
    </source>
</evidence>
<proteinExistence type="predicted"/>
<evidence type="ECO:0000256" key="1">
    <source>
        <dbReference type="SAM" id="SignalP"/>
    </source>
</evidence>
<comment type="caution">
    <text evidence="2">The sequence shown here is derived from an EMBL/GenBank/DDBJ whole genome shotgun (WGS) entry which is preliminary data.</text>
</comment>
<keyword evidence="3" id="KW-1185">Reference proteome</keyword>
<dbReference type="RefSeq" id="WP_140602483.1">
    <property type="nucleotide sequence ID" value="NZ_SAWY01000009.1"/>
</dbReference>
<protein>
    <submittedName>
        <fullName evidence="2">DUF2884 family protein</fullName>
    </submittedName>
</protein>
<dbReference type="InterPro" id="IPR021307">
    <property type="entry name" value="DUF2884"/>
</dbReference>
<dbReference type="OrthoDB" id="6397557at2"/>
<dbReference type="EMBL" id="SAWY01000009">
    <property type="protein sequence ID" value="TPH17203.1"/>
    <property type="molecule type" value="Genomic_DNA"/>
</dbReference>
<gene>
    <name evidence="2" type="ORF">EPA86_05865</name>
</gene>
<accession>A0A502L593</accession>
<name>A0A502L593_9GAMM</name>
<reference evidence="2 3" key="1">
    <citation type="submission" date="2019-01" db="EMBL/GenBank/DDBJ databases">
        <title>Litorilituus lipolytica sp. nov., isolated from intertidal sand of the Yellow Sea in China.</title>
        <authorList>
            <person name="Liu A."/>
        </authorList>
    </citation>
    <scope>NUCLEOTIDE SEQUENCE [LARGE SCALE GENOMIC DNA]</scope>
    <source>
        <strain evidence="2 3">RZ04</strain>
    </source>
</reference>
<dbReference type="Pfam" id="PF11101">
    <property type="entry name" value="DUF2884"/>
    <property type="match status" value="1"/>
</dbReference>
<dbReference type="AlphaFoldDB" id="A0A502L593"/>
<sequence length="283" mass="31198">MKTLSNSRTLFNKSIVVATLAATLTSGAVFAHDSSCNVELDTGFRIDKSTIAFLDKHDETIYKIVDNNELIVQGEAVELNDSQQQLVNEYSTSIRAMVPEIQSIAIEGVDLAVTGVNLAFNELLGEGNDIATELTRELTLVREDVSTKFSEEHGFTIGENGINDGEFFGEEFEERIESVVEKAVMNSMGTLLVAVGQEMLFSGGDTDAFEARMENFGENIEHQMEARAEKIEEKAEALCDSALAIDMLEEKMKLSIDELSTINVISTNSNNHDAHDKKDEQLM</sequence>